<accession>A0A1J5EJF5</accession>
<dbReference type="PANTHER" id="PTHR30032:SF4">
    <property type="entry name" value="AMIDASE ENHANCER"/>
    <property type="match status" value="1"/>
</dbReference>
<comment type="caution">
    <text evidence="2">The sequence shown here is derived from an EMBL/GenBank/DDBJ whole genome shotgun (WGS) entry which is preliminary data.</text>
</comment>
<proteinExistence type="predicted"/>
<dbReference type="GO" id="GO:0030435">
    <property type="term" value="P:sporulation resulting in formation of a cellular spore"/>
    <property type="evidence" value="ECO:0007669"/>
    <property type="project" value="InterPro"/>
</dbReference>
<dbReference type="InterPro" id="IPR013693">
    <property type="entry name" value="SpoIID/LytB_N"/>
</dbReference>
<dbReference type="NCBIfam" id="TIGR02669">
    <property type="entry name" value="SpoIID_LytB"/>
    <property type="match status" value="1"/>
</dbReference>
<evidence type="ECO:0000313" key="3">
    <source>
        <dbReference type="Proteomes" id="UP000183085"/>
    </source>
</evidence>
<dbReference type="AlphaFoldDB" id="A0A1J5EJF5"/>
<sequence length="381" mass="41895">MRNLFRIICLLIMILLPITANAFLLRVGLKNGVSGIVVSATSYFDLIDMHTNQVILTTYGWRNYKIDVENGGLAVEGVGTFQGPIILAPISNAFGKVDNKAYRGKLEISRTNNARIMVVNIIDIEEYLYGVVGSEMSSSFPLEALKAQAIIARTFALAGLKKHQDKGYNLCSTTCCQAYNGALAESLIITTAVDQTQSLVLSYGGNLAKTYYHSCCGGKTAPFIWKGQGEPYLQSKNCPFCNHLRNSSYSWTQRISFYELQKAFGTDKITSISINAQDESGRAKTILICQVSGNTTIDANKFRSTMGYTRVKSTLFTMDNDGQGVVLNGNGYGHGVGLCQWGARGMAEAGYTFKEILGFYYPGVCLQKIAFEKKMRGRQDE</sequence>
<dbReference type="PANTHER" id="PTHR30032">
    <property type="entry name" value="N-ACETYLMURAMOYL-L-ALANINE AMIDASE-RELATED"/>
    <property type="match status" value="1"/>
</dbReference>
<dbReference type="InterPro" id="IPR051922">
    <property type="entry name" value="Bact_Sporulation_Assoc"/>
</dbReference>
<reference evidence="2 3" key="1">
    <citation type="journal article" date="2016" name="Environ. Microbiol.">
        <title>Genomic resolution of a cold subsurface aquifer community provides metabolic insights for novel microbes adapted to high CO concentrations.</title>
        <authorList>
            <person name="Probst A.J."/>
            <person name="Castelle C.J."/>
            <person name="Singh A."/>
            <person name="Brown C.T."/>
            <person name="Anantharaman K."/>
            <person name="Sharon I."/>
            <person name="Hug L.A."/>
            <person name="Burstein D."/>
            <person name="Emerson J.B."/>
            <person name="Thomas B.C."/>
            <person name="Banfield J.F."/>
        </authorList>
    </citation>
    <scope>NUCLEOTIDE SEQUENCE [LARGE SCALE GENOMIC DNA]</scope>
    <source>
        <strain evidence="2">CG2_30_40_21</strain>
    </source>
</reference>
<dbReference type="GO" id="GO:0030288">
    <property type="term" value="C:outer membrane-bounded periplasmic space"/>
    <property type="evidence" value="ECO:0007669"/>
    <property type="project" value="TreeGrafter"/>
</dbReference>
<evidence type="ECO:0000259" key="1">
    <source>
        <dbReference type="Pfam" id="PF08486"/>
    </source>
</evidence>
<protein>
    <recommendedName>
        <fullName evidence="1">Sporulation stage II protein D amidase enhancer LytB N-terminal domain-containing protein</fullName>
    </recommendedName>
</protein>
<evidence type="ECO:0000313" key="2">
    <source>
        <dbReference type="EMBL" id="OIP43454.1"/>
    </source>
</evidence>
<organism evidence="2 3">
    <name type="scientific">Candidatus Desantisbacteria bacterium CG2_30_40_21</name>
    <dbReference type="NCBI Taxonomy" id="1817895"/>
    <lineage>
        <taxon>Bacteria</taxon>
        <taxon>Candidatus Desantisiibacteriota</taxon>
    </lineage>
</organism>
<dbReference type="InterPro" id="IPR013486">
    <property type="entry name" value="SpoIID/LytB"/>
</dbReference>
<feature type="domain" description="Sporulation stage II protein D amidase enhancer LytB N-terminal" evidence="1">
    <location>
        <begin position="114"/>
        <end position="203"/>
    </location>
</feature>
<name>A0A1J5EJF5_9BACT</name>
<dbReference type="STRING" id="1817895.AUJ95_00630"/>
<dbReference type="Pfam" id="PF08486">
    <property type="entry name" value="SpoIID"/>
    <property type="match status" value="1"/>
</dbReference>
<gene>
    <name evidence="2" type="ORF">AUJ95_00630</name>
</gene>
<dbReference type="EMBL" id="MNYI01000016">
    <property type="protein sequence ID" value="OIP43454.1"/>
    <property type="molecule type" value="Genomic_DNA"/>
</dbReference>
<dbReference type="Proteomes" id="UP000183085">
    <property type="component" value="Unassembled WGS sequence"/>
</dbReference>